<evidence type="ECO:0000256" key="8">
    <source>
        <dbReference type="ARBA" id="ARBA00022673"/>
    </source>
</evidence>
<evidence type="ECO:0000256" key="10">
    <source>
        <dbReference type="ARBA" id="ARBA00022737"/>
    </source>
</evidence>
<evidence type="ECO:0000256" key="2">
    <source>
        <dbReference type="ARBA" id="ARBA00009944"/>
    </source>
</evidence>
<dbReference type="GO" id="GO:0034703">
    <property type="term" value="C:cation channel complex"/>
    <property type="evidence" value="ECO:0007669"/>
    <property type="project" value="TreeGrafter"/>
</dbReference>
<keyword evidence="13" id="KW-0040">ANK repeat</keyword>
<dbReference type="PANTHER" id="PTHR10117:SF56">
    <property type="entry name" value="SHORT TRANSIENT RECEPTOR POTENTIAL CHANNEL 1"/>
    <property type="match status" value="1"/>
</dbReference>
<dbReference type="EMBL" id="JBBPFD010000022">
    <property type="protein sequence ID" value="KAK7881787.1"/>
    <property type="molecule type" value="Genomic_DNA"/>
</dbReference>
<feature type="transmembrane region" description="Helical" evidence="18">
    <location>
        <begin position="544"/>
        <end position="566"/>
    </location>
</feature>
<evidence type="ECO:0000256" key="17">
    <source>
        <dbReference type="ARBA" id="ARBA00036634"/>
    </source>
</evidence>
<protein>
    <recommendedName>
        <fullName evidence="3">Short transient receptor potential channel 1</fullName>
    </recommendedName>
</protein>
<keyword evidence="10" id="KW-0677">Repeat</keyword>
<dbReference type="SMART" id="SM01420">
    <property type="entry name" value="TRP_2"/>
    <property type="match status" value="1"/>
</dbReference>
<feature type="domain" description="Transient receptor ion channel" evidence="19">
    <location>
        <begin position="296"/>
        <end position="358"/>
    </location>
</feature>
<feature type="transmembrane region" description="Helical" evidence="18">
    <location>
        <begin position="466"/>
        <end position="484"/>
    </location>
</feature>
<dbReference type="PRINTS" id="PR01642">
    <property type="entry name" value="TRPCHANNEL1"/>
</dbReference>
<dbReference type="GO" id="GO:0070679">
    <property type="term" value="F:inositol 1,4,5 trisphosphate binding"/>
    <property type="evidence" value="ECO:0007669"/>
    <property type="project" value="TreeGrafter"/>
</dbReference>
<keyword evidence="12 18" id="KW-1133">Transmembrane helix</keyword>
<dbReference type="PRINTS" id="PR01097">
    <property type="entry name" value="TRNSRECEPTRP"/>
</dbReference>
<dbReference type="SMART" id="SM00248">
    <property type="entry name" value="ANK"/>
    <property type="match status" value="3"/>
</dbReference>
<keyword evidence="4" id="KW-0813">Transport</keyword>
<comment type="similarity">
    <text evidence="2">Belongs to the transient receptor (TC 1.A.4) family. STrpC subfamily. TRPC1 sub-subfamily.</text>
</comment>
<keyword evidence="9 18" id="KW-0812">Transmembrane</keyword>
<evidence type="ECO:0000256" key="6">
    <source>
        <dbReference type="ARBA" id="ARBA00022553"/>
    </source>
</evidence>
<dbReference type="InterPro" id="IPR005457">
    <property type="entry name" value="TRPC1_channel"/>
</dbReference>
<dbReference type="InterPro" id="IPR013555">
    <property type="entry name" value="TRP_dom"/>
</dbReference>
<dbReference type="Gene3D" id="1.25.40.20">
    <property type="entry name" value="Ankyrin repeat-containing domain"/>
    <property type="match status" value="1"/>
</dbReference>
<organism evidence="20 21">
    <name type="scientific">Mugilogobius chulae</name>
    <name type="common">yellowstripe goby</name>
    <dbReference type="NCBI Taxonomy" id="88201"/>
    <lineage>
        <taxon>Eukaryota</taxon>
        <taxon>Metazoa</taxon>
        <taxon>Chordata</taxon>
        <taxon>Craniata</taxon>
        <taxon>Vertebrata</taxon>
        <taxon>Euteleostomi</taxon>
        <taxon>Actinopterygii</taxon>
        <taxon>Neopterygii</taxon>
        <taxon>Teleostei</taxon>
        <taxon>Neoteleostei</taxon>
        <taxon>Acanthomorphata</taxon>
        <taxon>Gobiaria</taxon>
        <taxon>Gobiiformes</taxon>
        <taxon>Gobioidei</taxon>
        <taxon>Gobiidae</taxon>
        <taxon>Gobionellinae</taxon>
        <taxon>Mugilogobius</taxon>
    </lineage>
</organism>
<evidence type="ECO:0000259" key="19">
    <source>
        <dbReference type="SMART" id="SM01420"/>
    </source>
</evidence>
<comment type="caution">
    <text evidence="20">The sequence shown here is derived from an EMBL/GenBank/DDBJ whole genome shotgun (WGS) entry which is preliminary data.</text>
</comment>
<evidence type="ECO:0000256" key="7">
    <source>
        <dbReference type="ARBA" id="ARBA00022568"/>
    </source>
</evidence>
<evidence type="ECO:0000256" key="18">
    <source>
        <dbReference type="SAM" id="Phobius"/>
    </source>
</evidence>
<dbReference type="Pfam" id="PF08344">
    <property type="entry name" value="TRP_2"/>
    <property type="match status" value="1"/>
</dbReference>
<keyword evidence="14" id="KW-0406">Ion transport</keyword>
<evidence type="ECO:0000256" key="16">
    <source>
        <dbReference type="ARBA" id="ARBA00023303"/>
    </source>
</evidence>
<evidence type="ECO:0000256" key="13">
    <source>
        <dbReference type="ARBA" id="ARBA00023043"/>
    </source>
</evidence>
<evidence type="ECO:0000256" key="1">
    <source>
        <dbReference type="ARBA" id="ARBA00004651"/>
    </source>
</evidence>
<evidence type="ECO:0000256" key="4">
    <source>
        <dbReference type="ARBA" id="ARBA00022448"/>
    </source>
</evidence>
<dbReference type="InterPro" id="IPR036770">
    <property type="entry name" value="Ankyrin_rpt-contain_sf"/>
</dbReference>
<dbReference type="FunFam" id="1.25.40.20:FF:000088">
    <property type="entry name" value="short transient receptor potential channel 1 isoform X1"/>
    <property type="match status" value="1"/>
</dbReference>
<evidence type="ECO:0000313" key="21">
    <source>
        <dbReference type="Proteomes" id="UP001460270"/>
    </source>
</evidence>
<dbReference type="PANTHER" id="PTHR10117">
    <property type="entry name" value="TRANSIENT RECEPTOR POTENTIAL CHANNEL"/>
    <property type="match status" value="1"/>
</dbReference>
<comment type="subcellular location">
    <subcellularLocation>
        <location evidence="1">Cell membrane</location>
        <topology evidence="1">Multi-pass membrane protein</topology>
    </subcellularLocation>
</comment>
<dbReference type="AlphaFoldDB" id="A0AAW0MX71"/>
<reference evidence="21" key="1">
    <citation type="submission" date="2024-04" db="EMBL/GenBank/DDBJ databases">
        <title>Salinicola lusitanus LLJ914,a marine bacterium isolated from the Okinawa Trough.</title>
        <authorList>
            <person name="Li J."/>
        </authorList>
    </citation>
    <scope>NUCLEOTIDE SEQUENCE [LARGE SCALE GENOMIC DNA]</scope>
</reference>
<feature type="transmembrane region" description="Helical" evidence="18">
    <location>
        <begin position="433"/>
        <end position="454"/>
    </location>
</feature>
<evidence type="ECO:0000256" key="5">
    <source>
        <dbReference type="ARBA" id="ARBA00022475"/>
    </source>
</evidence>
<evidence type="ECO:0000313" key="20">
    <source>
        <dbReference type="EMBL" id="KAK7881787.1"/>
    </source>
</evidence>
<evidence type="ECO:0000256" key="11">
    <source>
        <dbReference type="ARBA" id="ARBA00022837"/>
    </source>
</evidence>
<comment type="catalytic activity">
    <reaction evidence="17">
        <text>Ca(2+)(in) = Ca(2+)(out)</text>
        <dbReference type="Rhea" id="RHEA:29671"/>
        <dbReference type="ChEBI" id="CHEBI:29108"/>
    </reaction>
</comment>
<gene>
    <name evidence="20" type="ORF">WMY93_030196</name>
</gene>
<accession>A0AAW0MX71</accession>
<sequence length="845" mass="96914">MNKHTTWLVSRSSPGEETPCLSTFSRGISMYFSSSASSKTRSLSIAYSLAFFLEEKARLSLLTIGHFSGYVREGAASLVLRIVCLLSRADFCGSKSPKEVHNLIGMHISVCPYSLSVVMAALYQGADASSPDKFLALKDVREVKEETTLDEKLYLLACEKGDYYMVKKLLEENRHGELNINCVDVLGRDAVTIAIENENLDILQLLLDHGCQATDALLVAIDSEVVGAVDILLNHRPRRSSKPSIAKLMQRIQNPEYSTTMDVAPVILAAHRNNYEILTMLLKQDISLPRPHAVGCECTLCNAKNKKDSLRHSRFRLDIYRCLSSPSLIMLTEEDPILRAFELSADLKELSLVEVEFRNDYEELAKQCKMFAKDLLAQARNSRELEVILNHTSSEDHVDKRGLLEERMNLSRLKLAIKYNQKEFVAQSNCQQFLNTVCASYLTFLLLLNLYSLVYNEGMKNTMGPALEMIDYLLILWIIGMVWSDVKRLWYEGLEDFLEESRNQLSFVMNSLYLATFALRIVAHSKFKNAADTERKNWDAFHPILVAEGLFAFANVLSYLRLFYMYTTSSILGPLQISMGQMLQEFGKFLGLFLLVLFSFTIGMTQLYGTEMKENKNNQSKDCEGIFCEQQSNDAFHTFMGTCYALFWYIFSLAHVALFVTRISYTEELRSFVGAMIIGTYNIVVVIVLTKLLVAMLHKSFRQIANHEDKEWKFARAKLWLSYFDDKCTLPPPFNILPSPKTVCYLVTSMRKWICSHTSKGKVKRQNSLKEWRNLKQKRDENYQKIMCCLVHRYLTSTRQKMQSTDQATVENLNDLRQDLSKFRNEMRDLLGFRTSKYAMFYPRS</sequence>
<feature type="transmembrane region" description="Helical" evidence="18">
    <location>
        <begin position="586"/>
        <end position="608"/>
    </location>
</feature>
<evidence type="ECO:0000256" key="9">
    <source>
        <dbReference type="ARBA" id="ARBA00022692"/>
    </source>
</evidence>
<dbReference type="InterPro" id="IPR002153">
    <property type="entry name" value="TRPC_channel"/>
</dbReference>
<feature type="transmembrane region" description="Helical" evidence="18">
    <location>
        <begin position="504"/>
        <end position="523"/>
    </location>
</feature>
<evidence type="ECO:0000256" key="12">
    <source>
        <dbReference type="ARBA" id="ARBA00022989"/>
    </source>
</evidence>
<dbReference type="FunFam" id="1.10.287.70:FF:000266">
    <property type="entry name" value="Transient receptor potential cation channel subfamily c member 1"/>
    <property type="match status" value="1"/>
</dbReference>
<proteinExistence type="inferred from homology"/>
<keyword evidence="6" id="KW-0597">Phosphoprotein</keyword>
<keyword evidence="8" id="KW-0107">Calcium channel</keyword>
<evidence type="ECO:0000256" key="15">
    <source>
        <dbReference type="ARBA" id="ARBA00023136"/>
    </source>
</evidence>
<dbReference type="SUPFAM" id="SSF48403">
    <property type="entry name" value="Ankyrin repeat"/>
    <property type="match status" value="1"/>
</dbReference>
<dbReference type="Proteomes" id="UP001460270">
    <property type="component" value="Unassembled WGS sequence"/>
</dbReference>
<keyword evidence="5" id="KW-1003">Cell membrane</keyword>
<keyword evidence="16" id="KW-0407">Ion channel</keyword>
<feature type="transmembrane region" description="Helical" evidence="18">
    <location>
        <begin position="671"/>
        <end position="694"/>
    </location>
</feature>
<name>A0AAW0MX71_9GOBI</name>
<keyword evidence="11" id="KW-0106">Calcium</keyword>
<dbReference type="Pfam" id="PF12796">
    <property type="entry name" value="Ank_2"/>
    <property type="match status" value="1"/>
</dbReference>
<dbReference type="Pfam" id="PF00520">
    <property type="entry name" value="Ion_trans"/>
    <property type="match status" value="1"/>
</dbReference>
<keyword evidence="15 18" id="KW-0472">Membrane</keyword>
<dbReference type="GO" id="GO:0051480">
    <property type="term" value="P:regulation of cytosolic calcium ion concentration"/>
    <property type="evidence" value="ECO:0007669"/>
    <property type="project" value="TreeGrafter"/>
</dbReference>
<keyword evidence="21" id="KW-1185">Reference proteome</keyword>
<feature type="transmembrane region" description="Helical" evidence="18">
    <location>
        <begin position="646"/>
        <end position="665"/>
    </location>
</feature>
<dbReference type="GO" id="GO:0015279">
    <property type="term" value="F:store-operated calcium channel activity"/>
    <property type="evidence" value="ECO:0007669"/>
    <property type="project" value="TreeGrafter"/>
</dbReference>
<dbReference type="InterPro" id="IPR005821">
    <property type="entry name" value="Ion_trans_dom"/>
</dbReference>
<keyword evidence="7" id="KW-0109">Calcium transport</keyword>
<dbReference type="GO" id="GO:0005886">
    <property type="term" value="C:plasma membrane"/>
    <property type="evidence" value="ECO:0007669"/>
    <property type="project" value="UniProtKB-SubCell"/>
</dbReference>
<evidence type="ECO:0000256" key="14">
    <source>
        <dbReference type="ARBA" id="ARBA00023065"/>
    </source>
</evidence>
<evidence type="ECO:0000256" key="3">
    <source>
        <dbReference type="ARBA" id="ARBA00013302"/>
    </source>
</evidence>
<dbReference type="InterPro" id="IPR002110">
    <property type="entry name" value="Ankyrin_rpt"/>
</dbReference>